<dbReference type="AlphaFoldDB" id="A0A9N9HB04"/>
<gene>
    <name evidence="1" type="ORF">FMOSSE_LOCUS12201</name>
</gene>
<keyword evidence="2" id="KW-1185">Reference proteome</keyword>
<organism evidence="1 2">
    <name type="scientific">Funneliformis mosseae</name>
    <name type="common">Endomycorrhizal fungus</name>
    <name type="synonym">Glomus mosseae</name>
    <dbReference type="NCBI Taxonomy" id="27381"/>
    <lineage>
        <taxon>Eukaryota</taxon>
        <taxon>Fungi</taxon>
        <taxon>Fungi incertae sedis</taxon>
        <taxon>Mucoromycota</taxon>
        <taxon>Glomeromycotina</taxon>
        <taxon>Glomeromycetes</taxon>
        <taxon>Glomerales</taxon>
        <taxon>Glomeraceae</taxon>
        <taxon>Funneliformis</taxon>
    </lineage>
</organism>
<comment type="caution">
    <text evidence="1">The sequence shown here is derived from an EMBL/GenBank/DDBJ whole genome shotgun (WGS) entry which is preliminary data.</text>
</comment>
<evidence type="ECO:0000313" key="2">
    <source>
        <dbReference type="Proteomes" id="UP000789375"/>
    </source>
</evidence>
<name>A0A9N9HB04_FUNMO</name>
<sequence>FTPLFLGAELHVLIMKPPNRLIRQQNKLPPSIALIRFLVVKQSRSRIAPSYFVVSS</sequence>
<accession>A0A9N9HB04</accession>
<reference evidence="1" key="1">
    <citation type="submission" date="2021-06" db="EMBL/GenBank/DDBJ databases">
        <authorList>
            <person name="Kallberg Y."/>
            <person name="Tangrot J."/>
            <person name="Rosling A."/>
        </authorList>
    </citation>
    <scope>NUCLEOTIDE SEQUENCE</scope>
    <source>
        <strain evidence="1">87-6 pot B 2015</strain>
    </source>
</reference>
<protein>
    <submittedName>
        <fullName evidence="1">12325_t:CDS:1</fullName>
    </submittedName>
</protein>
<dbReference type="Proteomes" id="UP000789375">
    <property type="component" value="Unassembled WGS sequence"/>
</dbReference>
<proteinExistence type="predicted"/>
<evidence type="ECO:0000313" key="1">
    <source>
        <dbReference type="EMBL" id="CAG8666612.1"/>
    </source>
</evidence>
<feature type="non-terminal residue" evidence="1">
    <location>
        <position position="56"/>
    </location>
</feature>
<dbReference type="EMBL" id="CAJVPP010005542">
    <property type="protein sequence ID" value="CAG8666612.1"/>
    <property type="molecule type" value="Genomic_DNA"/>
</dbReference>